<evidence type="ECO:0000256" key="6">
    <source>
        <dbReference type="ARBA" id="ARBA00029734"/>
    </source>
</evidence>
<dbReference type="PANTHER" id="PTHR11934:SF0">
    <property type="entry name" value="RIBOSE-5-PHOSPHATE ISOMERASE"/>
    <property type="match status" value="1"/>
</dbReference>
<dbReference type="EC" id="5.3.1.6" evidence="4"/>
<dbReference type="Pfam" id="PF06026">
    <property type="entry name" value="Rib_5-P_isom_A"/>
    <property type="match status" value="1"/>
</dbReference>
<dbReference type="GO" id="GO:0004751">
    <property type="term" value="F:ribose-5-phosphate isomerase activity"/>
    <property type="evidence" value="ECO:0007669"/>
    <property type="project" value="UniProtKB-EC"/>
</dbReference>
<dbReference type="EMBL" id="CASHTH010001921">
    <property type="protein sequence ID" value="CAI8021922.1"/>
    <property type="molecule type" value="Genomic_DNA"/>
</dbReference>
<comment type="similarity">
    <text evidence="3">Belongs to the ribose 5-phosphate isomerase family.</text>
</comment>
<comment type="catalytic activity">
    <reaction evidence="1">
        <text>aldehydo-D-ribose 5-phosphate = D-ribulose 5-phosphate</text>
        <dbReference type="Rhea" id="RHEA:14657"/>
        <dbReference type="ChEBI" id="CHEBI:58121"/>
        <dbReference type="ChEBI" id="CHEBI:58273"/>
        <dbReference type="EC" id="5.3.1.6"/>
    </reaction>
</comment>
<dbReference type="Proteomes" id="UP001174909">
    <property type="component" value="Unassembled WGS sequence"/>
</dbReference>
<gene>
    <name evidence="7" type="ORF">GBAR_LOCUS12915</name>
</gene>
<dbReference type="InterPro" id="IPR020672">
    <property type="entry name" value="Ribose5P_isomerase_typA_subgr"/>
</dbReference>
<dbReference type="InterPro" id="IPR037171">
    <property type="entry name" value="NagB/RpiA_transferase-like"/>
</dbReference>
<dbReference type="FunFam" id="3.40.50.1360:FF:000001">
    <property type="entry name" value="Ribose-5-phosphate isomerase A"/>
    <property type="match status" value="1"/>
</dbReference>
<dbReference type="PANTHER" id="PTHR11934">
    <property type="entry name" value="RIBOSE-5-PHOSPHATE ISOMERASE"/>
    <property type="match status" value="1"/>
</dbReference>
<dbReference type="NCBIfam" id="NF001924">
    <property type="entry name" value="PRK00702.1"/>
    <property type="match status" value="1"/>
</dbReference>
<dbReference type="AlphaFoldDB" id="A0AA35S3K2"/>
<evidence type="ECO:0000256" key="3">
    <source>
        <dbReference type="ARBA" id="ARBA00008088"/>
    </source>
</evidence>
<evidence type="ECO:0000256" key="1">
    <source>
        <dbReference type="ARBA" id="ARBA00001713"/>
    </source>
</evidence>
<evidence type="ECO:0000313" key="7">
    <source>
        <dbReference type="EMBL" id="CAI8021922.1"/>
    </source>
</evidence>
<evidence type="ECO:0000256" key="4">
    <source>
        <dbReference type="ARBA" id="ARBA00011959"/>
    </source>
</evidence>
<protein>
    <recommendedName>
        <fullName evidence="4">ribose-5-phosphate isomerase</fullName>
        <ecNumber evidence="4">5.3.1.6</ecNumber>
    </recommendedName>
    <alternativeName>
        <fullName evidence="6">Phosphoriboisomerase</fullName>
    </alternativeName>
</protein>
<accession>A0AA35S3K2</accession>
<dbReference type="GO" id="GO:0005829">
    <property type="term" value="C:cytosol"/>
    <property type="evidence" value="ECO:0007669"/>
    <property type="project" value="TreeGrafter"/>
</dbReference>
<dbReference type="CDD" id="cd01398">
    <property type="entry name" value="RPI_A"/>
    <property type="match status" value="1"/>
</dbReference>
<reference evidence="7" key="1">
    <citation type="submission" date="2023-03" db="EMBL/GenBank/DDBJ databases">
        <authorList>
            <person name="Steffen K."/>
            <person name="Cardenas P."/>
        </authorList>
    </citation>
    <scope>NUCLEOTIDE SEQUENCE</scope>
</reference>
<proteinExistence type="inferred from homology"/>
<evidence type="ECO:0000313" key="8">
    <source>
        <dbReference type="Proteomes" id="UP001174909"/>
    </source>
</evidence>
<dbReference type="SUPFAM" id="SSF75445">
    <property type="entry name" value="D-ribose-5-phosphate isomerase (RpiA), lid domain"/>
    <property type="match status" value="1"/>
</dbReference>
<dbReference type="NCBIfam" id="TIGR00021">
    <property type="entry name" value="rpiA"/>
    <property type="match status" value="1"/>
</dbReference>
<evidence type="ECO:0000256" key="5">
    <source>
        <dbReference type="ARBA" id="ARBA00023235"/>
    </source>
</evidence>
<comment type="caution">
    <text evidence="7">The sequence shown here is derived from an EMBL/GenBank/DDBJ whole genome shotgun (WGS) entry which is preliminary data.</text>
</comment>
<sequence>MNTENQKKIAAEKATESIRSGMVVGLGTGSTVYYALLKLGAMVREGLDIVGIPTSAGTEKIAIAEQIPLATLATHPTLDLTIDGADEVDKDLNLIKGGGAALVREKIIANTSKKILIVVDESKVSRVLGTTFPLPVEIVRFGWEATQTEVNRICGESTLRLAPAQDGNQHPLITDNGNYILDCHFDGIPAPKEIELRLNNIPGVVENGIFVNRADKIIIGTSSGIRYMG</sequence>
<dbReference type="GO" id="GO:0009052">
    <property type="term" value="P:pentose-phosphate shunt, non-oxidative branch"/>
    <property type="evidence" value="ECO:0007669"/>
    <property type="project" value="InterPro"/>
</dbReference>
<evidence type="ECO:0000256" key="2">
    <source>
        <dbReference type="ARBA" id="ARBA00004988"/>
    </source>
</evidence>
<dbReference type="InterPro" id="IPR004788">
    <property type="entry name" value="Ribose5P_isomerase_type_A"/>
</dbReference>
<dbReference type="Gene3D" id="3.30.70.260">
    <property type="match status" value="1"/>
</dbReference>
<comment type="pathway">
    <text evidence="2">Carbohydrate degradation; pentose phosphate pathway; D-ribose 5-phosphate from D-ribulose 5-phosphate (non-oxidative stage): step 1/1.</text>
</comment>
<name>A0AA35S3K2_GEOBA</name>
<dbReference type="Gene3D" id="3.40.50.1360">
    <property type="match status" value="1"/>
</dbReference>
<dbReference type="SUPFAM" id="SSF100950">
    <property type="entry name" value="NagB/RpiA/CoA transferase-like"/>
    <property type="match status" value="1"/>
</dbReference>
<dbReference type="GO" id="GO:0006014">
    <property type="term" value="P:D-ribose metabolic process"/>
    <property type="evidence" value="ECO:0007669"/>
    <property type="project" value="TreeGrafter"/>
</dbReference>
<keyword evidence="8" id="KW-1185">Reference proteome</keyword>
<keyword evidence="5 7" id="KW-0413">Isomerase</keyword>
<dbReference type="HAMAP" id="MF_00170">
    <property type="entry name" value="Rib_5P_isom_A"/>
    <property type="match status" value="1"/>
</dbReference>
<organism evidence="7 8">
    <name type="scientific">Geodia barretti</name>
    <name type="common">Barrett's horny sponge</name>
    <dbReference type="NCBI Taxonomy" id="519541"/>
    <lineage>
        <taxon>Eukaryota</taxon>
        <taxon>Metazoa</taxon>
        <taxon>Porifera</taxon>
        <taxon>Demospongiae</taxon>
        <taxon>Heteroscleromorpha</taxon>
        <taxon>Tetractinellida</taxon>
        <taxon>Astrophorina</taxon>
        <taxon>Geodiidae</taxon>
        <taxon>Geodia</taxon>
    </lineage>
</organism>